<dbReference type="RefSeq" id="XP_018126115.1">
    <property type="nucleotide sequence ID" value="XM_018278714.2"/>
</dbReference>
<gene>
    <name evidence="3" type="ORF">VE01_09300</name>
</gene>
<feature type="compositionally biased region" description="Low complexity" evidence="1">
    <location>
        <begin position="216"/>
        <end position="225"/>
    </location>
</feature>
<feature type="compositionally biased region" description="Low complexity" evidence="1">
    <location>
        <begin position="190"/>
        <end position="208"/>
    </location>
</feature>
<keyword evidence="2" id="KW-1133">Transmembrane helix</keyword>
<reference evidence="3 4" key="1">
    <citation type="submission" date="2016-03" db="EMBL/GenBank/DDBJ databases">
        <title>Comparative genomics of Pseudogymnoascus destructans, the fungus causing white-nose syndrome of bats.</title>
        <authorList>
            <person name="Palmer J.M."/>
            <person name="Drees K.P."/>
            <person name="Foster J.T."/>
            <person name="Lindner D.L."/>
        </authorList>
    </citation>
    <scope>NUCLEOTIDE SEQUENCE [LARGE SCALE GENOMIC DNA]</scope>
    <source>
        <strain evidence="3 4">UAMH 10579</strain>
    </source>
</reference>
<dbReference type="Proteomes" id="UP000091956">
    <property type="component" value="Unassembled WGS sequence"/>
</dbReference>
<feature type="transmembrane region" description="Helical" evidence="2">
    <location>
        <begin position="88"/>
        <end position="112"/>
    </location>
</feature>
<keyword evidence="2" id="KW-0812">Transmembrane</keyword>
<feature type="compositionally biased region" description="Polar residues" evidence="1">
    <location>
        <begin position="175"/>
        <end position="188"/>
    </location>
</feature>
<dbReference type="GeneID" id="28842686"/>
<dbReference type="OrthoDB" id="5279542at2759"/>
<sequence>MAVAVAMDSSVDKLPGVDKEVKRLWITKLSLRCIAAVLSLVVVGCCAGTYFGNPVLLGPAAAALLWSIAEAITLFVRRQTYKGIHPGACVGVDLILWLVLGTMAGLQAFVLFDGNVISGPLDLLYTIAAVFGLVVTALLIALFIIACIETHRRRKGGVPLAPVPYYPDQQQGAFNQHQPVLNPNQQPGAFNPNTPFNPNQQPGAFNPHQPHPPFNPTQQQPNQQPGAFIPNSQPTTFTANPYPTTFPPTSPFPAHYAQPQTQTPSPQSTTTQPFGQGTLAPSQPPQWVGNSTPQGQYEMSSSPAPQAARIFNGGPPHATGGFNNGQQQAQHELAGGTPAPGGFTQIAPQQMSQYANKVGSPPPLYEMYVRPTGAERGGGVSHEMGGAR</sequence>
<feature type="transmembrane region" description="Helical" evidence="2">
    <location>
        <begin position="29"/>
        <end position="51"/>
    </location>
</feature>
<feature type="compositionally biased region" description="Polar residues" evidence="1">
    <location>
        <begin position="230"/>
        <end position="239"/>
    </location>
</feature>
<keyword evidence="4" id="KW-1185">Reference proteome</keyword>
<feature type="transmembrane region" description="Helical" evidence="2">
    <location>
        <begin position="124"/>
        <end position="148"/>
    </location>
</feature>
<feature type="compositionally biased region" description="Polar residues" evidence="1">
    <location>
        <begin position="288"/>
        <end position="304"/>
    </location>
</feature>
<feature type="compositionally biased region" description="Low complexity" evidence="1">
    <location>
        <begin position="258"/>
        <end position="273"/>
    </location>
</feature>
<keyword evidence="2" id="KW-0472">Membrane</keyword>
<organism evidence="3 4">
    <name type="scientific">Pseudogymnoascus verrucosus</name>
    <dbReference type="NCBI Taxonomy" id="342668"/>
    <lineage>
        <taxon>Eukaryota</taxon>
        <taxon>Fungi</taxon>
        <taxon>Dikarya</taxon>
        <taxon>Ascomycota</taxon>
        <taxon>Pezizomycotina</taxon>
        <taxon>Leotiomycetes</taxon>
        <taxon>Thelebolales</taxon>
        <taxon>Thelebolaceae</taxon>
        <taxon>Pseudogymnoascus</taxon>
    </lineage>
</organism>
<evidence type="ECO:0000256" key="1">
    <source>
        <dbReference type="SAM" id="MobiDB-lite"/>
    </source>
</evidence>
<feature type="transmembrane region" description="Helical" evidence="2">
    <location>
        <begin position="57"/>
        <end position="76"/>
    </location>
</feature>
<proteinExistence type="predicted"/>
<name>A0A1B8G983_9PEZI</name>
<dbReference type="EMBL" id="KV460268">
    <property type="protein sequence ID" value="OBT92382.1"/>
    <property type="molecule type" value="Genomic_DNA"/>
</dbReference>
<dbReference type="AlphaFoldDB" id="A0A1B8G983"/>
<evidence type="ECO:0000313" key="4">
    <source>
        <dbReference type="Proteomes" id="UP000091956"/>
    </source>
</evidence>
<evidence type="ECO:0008006" key="5">
    <source>
        <dbReference type="Google" id="ProtNLM"/>
    </source>
</evidence>
<reference evidence="4" key="2">
    <citation type="journal article" date="2018" name="Nat. Commun.">
        <title>Extreme sensitivity to ultraviolet light in the fungal pathogen causing white-nose syndrome of bats.</title>
        <authorList>
            <person name="Palmer J.M."/>
            <person name="Drees K.P."/>
            <person name="Foster J.T."/>
            <person name="Lindner D.L."/>
        </authorList>
    </citation>
    <scope>NUCLEOTIDE SEQUENCE [LARGE SCALE GENOMIC DNA]</scope>
    <source>
        <strain evidence="4">UAMH 10579</strain>
    </source>
</reference>
<feature type="region of interest" description="Disordered" evidence="1">
    <location>
        <begin position="175"/>
        <end position="325"/>
    </location>
</feature>
<accession>A0A1B8G983</accession>
<protein>
    <recommendedName>
        <fullName evidence="5">MARVEL domain-containing protein</fullName>
    </recommendedName>
</protein>
<dbReference type="STRING" id="342668.A0A1B8G983"/>
<evidence type="ECO:0000313" key="3">
    <source>
        <dbReference type="EMBL" id="OBT92382.1"/>
    </source>
</evidence>
<evidence type="ECO:0000256" key="2">
    <source>
        <dbReference type="SAM" id="Phobius"/>
    </source>
</evidence>